<evidence type="ECO:0000256" key="1">
    <source>
        <dbReference type="SAM" id="Coils"/>
    </source>
</evidence>
<keyword evidence="3" id="KW-1185">Reference proteome</keyword>
<feature type="coiled-coil region" evidence="1">
    <location>
        <begin position="42"/>
        <end position="69"/>
    </location>
</feature>
<reference evidence="2 3" key="1">
    <citation type="submission" date="2024-10" db="EMBL/GenBank/DDBJ databases">
        <authorList>
            <person name="Kim D."/>
        </authorList>
    </citation>
    <scope>NUCLEOTIDE SEQUENCE [LARGE SCALE GENOMIC DNA]</scope>
    <source>
        <strain evidence="2">BH-2024</strain>
    </source>
</reference>
<gene>
    <name evidence="2" type="ORF">niasHT_021900</name>
</gene>
<protein>
    <submittedName>
        <fullName evidence="2">Uncharacterized protein</fullName>
    </submittedName>
</protein>
<sequence length="333" mass="38365">MQGMRKDNQHGKWRNKRDGTSVEKYSAAKNINYTKFYARVVTNKCLLTVNKTQEEVERAEEEEKENVANGNFHMFVLPKEKQQQRKDTFNEFRKIVITPESCGLSQFDIWSYCTKLNFYGLGGIEGAQQFFGKGKTKEEIKGMDEFDKHGFMQDMVLLLLDGCISCENPSGKNSDVNISIIRYVKAGYLPQECDAYWHHYKQLKVTLKDGKGSFAYNALLMERLCPMVNKMGVAANKNNTIMQPLEYKFENVHVDIMHSCAGGEPKKIRLHLPTIDKFEKNFMINDHVMQIRNLRLNLDDLQHETELDLSDTNHFKAGVGRYILAKLVGPKRG</sequence>
<accession>A0ABD2K8U3</accession>
<keyword evidence="1" id="KW-0175">Coiled coil</keyword>
<evidence type="ECO:0000313" key="3">
    <source>
        <dbReference type="Proteomes" id="UP001620626"/>
    </source>
</evidence>
<proteinExistence type="predicted"/>
<organism evidence="2 3">
    <name type="scientific">Heterodera trifolii</name>
    <dbReference type="NCBI Taxonomy" id="157864"/>
    <lineage>
        <taxon>Eukaryota</taxon>
        <taxon>Metazoa</taxon>
        <taxon>Ecdysozoa</taxon>
        <taxon>Nematoda</taxon>
        <taxon>Chromadorea</taxon>
        <taxon>Rhabditida</taxon>
        <taxon>Tylenchina</taxon>
        <taxon>Tylenchomorpha</taxon>
        <taxon>Tylenchoidea</taxon>
        <taxon>Heteroderidae</taxon>
        <taxon>Heteroderinae</taxon>
        <taxon>Heterodera</taxon>
    </lineage>
</organism>
<name>A0ABD2K8U3_9BILA</name>
<evidence type="ECO:0000313" key="2">
    <source>
        <dbReference type="EMBL" id="KAL3099333.1"/>
    </source>
</evidence>
<dbReference type="EMBL" id="JBICBT010000811">
    <property type="protein sequence ID" value="KAL3099333.1"/>
    <property type="molecule type" value="Genomic_DNA"/>
</dbReference>
<comment type="caution">
    <text evidence="2">The sequence shown here is derived from an EMBL/GenBank/DDBJ whole genome shotgun (WGS) entry which is preliminary data.</text>
</comment>
<dbReference type="AlphaFoldDB" id="A0ABD2K8U3"/>
<dbReference type="Proteomes" id="UP001620626">
    <property type="component" value="Unassembled WGS sequence"/>
</dbReference>